<feature type="active site" description="Proton donor" evidence="4">
    <location>
        <position position="499"/>
    </location>
</feature>
<dbReference type="Proteomes" id="UP000694845">
    <property type="component" value="Unplaced"/>
</dbReference>
<evidence type="ECO:0000259" key="9">
    <source>
        <dbReference type="PROSITE" id="PS51845"/>
    </source>
</evidence>
<feature type="binding site" evidence="6">
    <location>
        <position position="540"/>
    </location>
    <ligand>
        <name>Zn(2+)</name>
        <dbReference type="ChEBI" id="CHEBI:29105"/>
        <label>1</label>
    </ligand>
</feature>
<evidence type="ECO:0000256" key="6">
    <source>
        <dbReference type="PIRSR" id="PIRSR623088-3"/>
    </source>
</evidence>
<feature type="binding site" evidence="5">
    <location>
        <position position="657"/>
    </location>
    <ligand>
        <name>AMP</name>
        <dbReference type="ChEBI" id="CHEBI:456215"/>
    </ligand>
</feature>
<dbReference type="GO" id="GO:0007165">
    <property type="term" value="P:signal transduction"/>
    <property type="evidence" value="ECO:0007669"/>
    <property type="project" value="InterPro"/>
</dbReference>
<accession>A0A8B7Y5Y9</accession>
<keyword evidence="2 7" id="KW-0378">Hydrolase</keyword>
<dbReference type="RefSeq" id="XP_022087241.1">
    <property type="nucleotide sequence ID" value="XM_022231549.1"/>
</dbReference>
<evidence type="ECO:0000313" key="11">
    <source>
        <dbReference type="RefSeq" id="XP_022087241.1"/>
    </source>
</evidence>
<evidence type="ECO:0000256" key="3">
    <source>
        <dbReference type="ARBA" id="ARBA00023149"/>
    </source>
</evidence>
<dbReference type="SUPFAM" id="SSF109604">
    <property type="entry name" value="HD-domain/PDEase-like"/>
    <property type="match status" value="1"/>
</dbReference>
<dbReference type="Pfam" id="PF18100">
    <property type="entry name" value="PDE4_UCR"/>
    <property type="match status" value="1"/>
</dbReference>
<keyword evidence="10" id="KW-1185">Reference proteome</keyword>
<comment type="similarity">
    <text evidence="7">Belongs to the cyclic nucleotide phosphodiesterase family.</text>
</comment>
<dbReference type="FunFam" id="1.10.1300.10:FF:000001">
    <property type="entry name" value="Phosphodiesterase"/>
    <property type="match status" value="1"/>
</dbReference>
<dbReference type="InterPro" id="IPR003607">
    <property type="entry name" value="HD/PDEase_dom"/>
</dbReference>
<dbReference type="KEGG" id="aplc:110977429"/>
<evidence type="ECO:0000256" key="1">
    <source>
        <dbReference type="ARBA" id="ARBA00022723"/>
    </source>
</evidence>
<feature type="region of interest" description="Disordered" evidence="8">
    <location>
        <begin position="777"/>
        <end position="809"/>
    </location>
</feature>
<dbReference type="InterPro" id="IPR023174">
    <property type="entry name" value="PDEase_CS"/>
</dbReference>
<dbReference type="Gene3D" id="1.10.1300.10">
    <property type="entry name" value="3'5'-cyclic nucleotide phosphodiesterase, catalytic domain"/>
    <property type="match status" value="1"/>
</dbReference>
<dbReference type="GO" id="GO:0004114">
    <property type="term" value="F:3',5'-cyclic-nucleotide phosphodiesterase activity"/>
    <property type="evidence" value="ECO:0007669"/>
    <property type="project" value="InterPro"/>
</dbReference>
<dbReference type="EC" id="3.1.4.-" evidence="7"/>
<feature type="region of interest" description="Disordered" evidence="8">
    <location>
        <begin position="262"/>
        <end position="282"/>
    </location>
</feature>
<dbReference type="GO" id="GO:0046872">
    <property type="term" value="F:metal ion binding"/>
    <property type="evidence" value="ECO:0007669"/>
    <property type="project" value="UniProtKB-KW"/>
</dbReference>
<feature type="compositionally biased region" description="Basic and acidic residues" evidence="8">
    <location>
        <begin position="794"/>
        <end position="809"/>
    </location>
</feature>
<evidence type="ECO:0000256" key="7">
    <source>
        <dbReference type="RuleBase" id="RU363067"/>
    </source>
</evidence>
<feature type="binding site" evidence="6">
    <location>
        <position position="539"/>
    </location>
    <ligand>
        <name>Zn(2+)</name>
        <dbReference type="ChEBI" id="CHEBI:29105"/>
        <label>1</label>
    </ligand>
</feature>
<comment type="cofactor">
    <cofactor evidence="7">
        <name>a divalent metal cation</name>
        <dbReference type="ChEBI" id="CHEBI:60240"/>
    </cofactor>
    <text evidence="7">Binds 2 divalent metal cations per subunit. Site 1 may preferentially bind zinc ions, while site 2 has a preference for magnesium and/or manganese ions.</text>
</comment>
<dbReference type="PROSITE" id="PS51845">
    <property type="entry name" value="PDEASE_I_2"/>
    <property type="match status" value="1"/>
</dbReference>
<name>A0A8B7Y5Y9_ACAPL</name>
<feature type="binding site" evidence="5">
    <location>
        <position position="540"/>
    </location>
    <ligand>
        <name>AMP</name>
        <dbReference type="ChEBI" id="CHEBI:456215"/>
    </ligand>
</feature>
<dbReference type="InterPro" id="IPR023088">
    <property type="entry name" value="PDEase"/>
</dbReference>
<evidence type="ECO:0000256" key="4">
    <source>
        <dbReference type="PIRSR" id="PIRSR623088-1"/>
    </source>
</evidence>
<evidence type="ECO:0000256" key="2">
    <source>
        <dbReference type="ARBA" id="ARBA00022801"/>
    </source>
</evidence>
<dbReference type="OrthoDB" id="189220at2759"/>
<dbReference type="Pfam" id="PF00233">
    <property type="entry name" value="PDEase_I"/>
    <property type="match status" value="1"/>
</dbReference>
<dbReference type="AlphaFoldDB" id="A0A8B7Y5Y9"/>
<protein>
    <recommendedName>
        <fullName evidence="7">Phosphodiesterase</fullName>
        <ecNumber evidence="7">3.1.4.-</ecNumber>
    </recommendedName>
</protein>
<keyword evidence="3" id="KW-0114">cAMP</keyword>
<dbReference type="PANTHER" id="PTHR11347">
    <property type="entry name" value="CYCLIC NUCLEOTIDE PHOSPHODIESTERASE"/>
    <property type="match status" value="1"/>
</dbReference>
<feature type="domain" description="PDEase" evidence="9">
    <location>
        <begin position="423"/>
        <end position="752"/>
    </location>
</feature>
<dbReference type="InterPro" id="IPR002073">
    <property type="entry name" value="PDEase_catalytic_dom"/>
</dbReference>
<feature type="binding site" evidence="6">
    <location>
        <position position="657"/>
    </location>
    <ligand>
        <name>Zn(2+)</name>
        <dbReference type="ChEBI" id="CHEBI:29105"/>
        <label>1</label>
    </ligand>
</feature>
<evidence type="ECO:0000313" key="10">
    <source>
        <dbReference type="Proteomes" id="UP000694845"/>
    </source>
</evidence>
<reference evidence="11" key="1">
    <citation type="submission" date="2025-08" db="UniProtKB">
        <authorList>
            <consortium name="RefSeq"/>
        </authorList>
    </citation>
    <scope>IDENTIFICATION</scope>
</reference>
<feature type="binding site" evidence="5">
    <location>
        <position position="708"/>
    </location>
    <ligand>
        <name>AMP</name>
        <dbReference type="ChEBI" id="CHEBI:456215"/>
    </ligand>
</feature>
<dbReference type="CDD" id="cd00077">
    <property type="entry name" value="HDc"/>
    <property type="match status" value="1"/>
</dbReference>
<organism evidence="10 11">
    <name type="scientific">Acanthaster planci</name>
    <name type="common">Crown-of-thorns starfish</name>
    <dbReference type="NCBI Taxonomy" id="133434"/>
    <lineage>
        <taxon>Eukaryota</taxon>
        <taxon>Metazoa</taxon>
        <taxon>Echinodermata</taxon>
        <taxon>Eleutherozoa</taxon>
        <taxon>Asterozoa</taxon>
        <taxon>Asteroidea</taxon>
        <taxon>Valvatacea</taxon>
        <taxon>Valvatida</taxon>
        <taxon>Acanthasteridae</taxon>
        <taxon>Acanthaster</taxon>
    </lineage>
</organism>
<feature type="binding site" evidence="5">
    <location>
        <begin position="499"/>
        <end position="503"/>
    </location>
    <ligand>
        <name>AMP</name>
        <dbReference type="ChEBI" id="CHEBI:456215"/>
    </ligand>
</feature>
<dbReference type="PROSITE" id="PS00126">
    <property type="entry name" value="PDEASE_I_1"/>
    <property type="match status" value="1"/>
</dbReference>
<dbReference type="GeneID" id="110977429"/>
<proteinExistence type="inferred from homology"/>
<keyword evidence="1 6" id="KW-0479">Metal-binding</keyword>
<evidence type="ECO:0000256" key="8">
    <source>
        <dbReference type="SAM" id="MobiDB-lite"/>
    </source>
</evidence>
<dbReference type="InterPro" id="IPR040844">
    <property type="entry name" value="PDE4_UCR"/>
</dbReference>
<feature type="binding site" evidence="6">
    <location>
        <position position="503"/>
    </location>
    <ligand>
        <name>Zn(2+)</name>
        <dbReference type="ChEBI" id="CHEBI:29105"/>
        <label>1</label>
    </ligand>
</feature>
<gene>
    <name evidence="11" type="primary">LOC110977429</name>
</gene>
<sequence>MSVTDTFDFDPSWHRCNSRRGSMYAVGATGAAMPTGLGGLCIISGPLPERRRSEPAPKPPKHLFRLGSVRRVSIGPTYGHSETMVHPTELEEEEDSRSSGGGAIFYPITVGSGVSTDSPRQARRHPYAEMLKPSTLSLKIGPRIEVTDSTESLDREVENLNLRAGFDVENGASPSRSPGIDAASPSSGLILSANLPQRRESFLYRSDSDFDLSPKSMSRNSSITSDCHNAEDVIVTPFAQILASLRSIRKNYASLTGLPSNFSSRQSPKDKLHQIKPNPPNVDENYGKLALETMEELDWCLEQLESMQTHRSVSDLATSKFRRMLGRELSAFSETSKSGNQVSEFLLSTYIDKNPDIDLPVQQLRDAPSPSPIPKNAPSRVDSKGLTTTAAMRRSNEVGKVKTVPKLKHHNSLTQDVVPRFGVSYEKEEDMENEMAHVDRWGFDAFKIDDLTNHKPLTAVTYTILQERGLLKTFQIPPKTLIGYIRTLEDNYNKDVKYHNQIHAADVVQSTNYLLSAPALENVFTDIEILAAIYAAAIHDVRHPGLNNQFLIASSSELAILYNDESVLENHSLAVAFKLLQLENCNLFETLTKKQLQQLRRLVIDMVLATDMSKHMSLLADLKTMVESKKVAGSGVLLLDNYNDRMMVLKNLVHCADLGNPTRPLDIYRKWTERVMEEFFLQGDLERQKGMDVSPMMDRYNASIEKSQVGFIDFIVHPLWETWADLVYPDAQELLDNLEENRDWYNSQIRNSPTPTSEEDTIKETDEDEKFQFEMSPVEGTEVIRNNADNNTPAKRDPTRANSKEFSHPEVVETDACEYKFAKLKEKSSKEMDL</sequence>
<dbReference type="InterPro" id="IPR036971">
    <property type="entry name" value="PDEase_catalytic_dom_sf"/>
</dbReference>
<feature type="region of interest" description="Disordered" evidence="8">
    <location>
        <begin position="77"/>
        <end position="100"/>
    </location>
</feature>
<evidence type="ECO:0000256" key="5">
    <source>
        <dbReference type="PIRSR" id="PIRSR623088-2"/>
    </source>
</evidence>
<dbReference type="PRINTS" id="PR00387">
    <property type="entry name" value="PDIESTERASE1"/>
</dbReference>
<feature type="binding site" evidence="6">
    <location>
        <position position="540"/>
    </location>
    <ligand>
        <name>Zn(2+)</name>
        <dbReference type="ChEBI" id="CHEBI:29105"/>
        <label>2</label>
    </ligand>
</feature>